<accession>I6ZM96</accession>
<protein>
    <submittedName>
        <fullName evidence="1">Uncharacterized protein</fullName>
    </submittedName>
</protein>
<reference evidence="1" key="1">
    <citation type="submission" date="2011-12" db="EMBL/GenBank/DDBJ databases">
        <authorList>
            <person name="Lu H.-P."/>
            <person name="Wang Y.-B."/>
            <person name="Huang S.-W."/>
            <person name="Lin C.-Y."/>
            <person name="Wu M."/>
            <person name="Hsieh C.-H."/>
            <person name="Yu H.-T."/>
        </authorList>
    </citation>
    <scope>NUCLEOTIDE SEQUENCE</scope>
</reference>
<proteinExistence type="predicted"/>
<reference evidence="1" key="2">
    <citation type="journal article" date="2012" name="BMC Genomics">
        <title>Metagenomic analysis reveals a functional signature for biomass degradation by cecal microbiota in the leaf-eating flying squirrel (Petaurista alborufus lena).</title>
        <authorList>
            <person name="Lu H.P."/>
            <person name="Wang Y.B."/>
            <person name="Huang S.W."/>
            <person name="Lin C.Y."/>
            <person name="Wu M."/>
            <person name="Hsieh C.H."/>
            <person name="Yu H.T."/>
        </authorList>
    </citation>
    <scope>NUCLEOTIDE SEQUENCE</scope>
</reference>
<evidence type="ECO:0000313" key="1">
    <source>
        <dbReference type="EMBL" id="AFN84541.1"/>
    </source>
</evidence>
<dbReference type="EMBL" id="JQ335998">
    <property type="protein sequence ID" value="AFN84541.1"/>
    <property type="molecule type" value="Genomic_DNA"/>
</dbReference>
<sequence>MEAVMKEIEIKSLSINPYICRTLYHAPLLEDGFVDKGLIDFNYPNRDFHEMYIGEIIKVAILTRTRRENCFACRKTGSLFVCCISGIRRRILSRTRI</sequence>
<dbReference type="AlphaFoldDB" id="I6ZM96"/>
<organism evidence="1">
    <name type="scientific">uncultured bacterium scaffold00090</name>
    <dbReference type="NCBI Taxonomy" id="1132476"/>
    <lineage>
        <taxon>Bacteria</taxon>
        <taxon>environmental samples</taxon>
    </lineage>
</organism>
<name>I6ZM96_9BACT</name>